<dbReference type="EMBL" id="CABDUW010001382">
    <property type="protein sequence ID" value="VTJ81088.1"/>
    <property type="molecule type" value="Genomic_DNA"/>
</dbReference>
<dbReference type="EMBL" id="WJEC01002914">
    <property type="protein sequence ID" value="KAF7475738.1"/>
    <property type="molecule type" value="Genomic_DNA"/>
</dbReference>
<evidence type="ECO:0000313" key="1">
    <source>
        <dbReference type="EMBL" id="KAF7475738.1"/>
    </source>
</evidence>
<gene>
    <name evidence="1" type="ORF">GHT09_013367</name>
    <name evidence="2" type="ORF">MONAX_5E036244</name>
</gene>
<reference evidence="2 3" key="1">
    <citation type="submission" date="2019-04" db="EMBL/GenBank/DDBJ databases">
        <authorList>
            <person name="Alioto T."/>
            <person name="Alioto T."/>
        </authorList>
    </citation>
    <scope>NUCLEOTIDE SEQUENCE [LARGE SCALE GENOMIC DNA]</scope>
</reference>
<evidence type="ECO:0000313" key="2">
    <source>
        <dbReference type="EMBL" id="VTJ81088.1"/>
    </source>
</evidence>
<protein>
    <submittedName>
        <fullName evidence="2">Uncharacterized protein</fullName>
    </submittedName>
</protein>
<sequence>MVQALPSGQGQTIIQVPMSGTQGLKQIELVPPGQIQSQGGQTVQIQGHQGQTQQIIIQQSQTDVIAGQTQIQQQISFQGKQVAQTVEGQTIVYQSVNVDGMILQKAIITIPEASLAETQIFS</sequence>
<name>A0A5E4CGZ0_MARMO</name>
<dbReference type="AlphaFoldDB" id="A0A5E4CGZ0"/>
<dbReference type="Proteomes" id="UP000662637">
    <property type="component" value="Unassembled WGS sequence"/>
</dbReference>
<accession>A0A5E4CGZ0</accession>
<dbReference type="Proteomes" id="UP000335636">
    <property type="component" value="Unassembled WGS sequence"/>
</dbReference>
<organism evidence="2 3">
    <name type="scientific">Marmota monax</name>
    <name type="common">Woodchuck</name>
    <dbReference type="NCBI Taxonomy" id="9995"/>
    <lineage>
        <taxon>Eukaryota</taxon>
        <taxon>Metazoa</taxon>
        <taxon>Chordata</taxon>
        <taxon>Craniata</taxon>
        <taxon>Vertebrata</taxon>
        <taxon>Euteleostomi</taxon>
        <taxon>Mammalia</taxon>
        <taxon>Eutheria</taxon>
        <taxon>Euarchontoglires</taxon>
        <taxon>Glires</taxon>
        <taxon>Rodentia</taxon>
        <taxon>Sciuromorpha</taxon>
        <taxon>Sciuridae</taxon>
        <taxon>Xerinae</taxon>
        <taxon>Marmotini</taxon>
        <taxon>Marmota</taxon>
    </lineage>
</organism>
<evidence type="ECO:0000313" key="3">
    <source>
        <dbReference type="Proteomes" id="UP000335636"/>
    </source>
</evidence>
<keyword evidence="3" id="KW-1185">Reference proteome</keyword>
<reference evidence="1" key="2">
    <citation type="submission" date="2020-08" db="EMBL/GenBank/DDBJ databases">
        <authorList>
            <person name="Shumante A."/>
            <person name="Zimin A.V."/>
            <person name="Puiu D."/>
            <person name="Salzberg S.L."/>
        </authorList>
    </citation>
    <scope>NUCLEOTIDE SEQUENCE</scope>
    <source>
        <strain evidence="1">WC2-LM</strain>
        <tissue evidence="1">Liver</tissue>
    </source>
</reference>
<proteinExistence type="predicted"/>